<dbReference type="Pfam" id="PF02771">
    <property type="entry name" value="Acyl-CoA_dh_N"/>
    <property type="match status" value="1"/>
</dbReference>
<keyword evidence="5" id="KW-0560">Oxidoreductase</keyword>
<evidence type="ECO:0000259" key="8">
    <source>
        <dbReference type="Pfam" id="PF02771"/>
    </source>
</evidence>
<dbReference type="PANTHER" id="PTHR43884">
    <property type="entry name" value="ACYL-COA DEHYDROGENASE"/>
    <property type="match status" value="1"/>
</dbReference>
<evidence type="ECO:0008006" key="10">
    <source>
        <dbReference type="Google" id="ProtNLM"/>
    </source>
</evidence>
<keyword evidence="3" id="KW-0285">Flavoprotein</keyword>
<name>A0A381PNJ5_9ZZZZ</name>
<sequence>MILSAEQEAVRLSARKFAVGEIAPHVREWEASGGPPRDLYRQMGQLGLMGMIIDPVYGGSGLDFVSYALSIEEIAAVDGGISNMMAANNSPVALAIERYGSPEQRQRFLPQLCSGEWLGSIHLTEPHTGSDASAISTRAIRDGDQYVLDGHKALITAGSSADVAMIVAVTGSAANKSEISVFVTPTDNPGYQVVSTERKLGHRTNDTCQIRFESMRIPATDLLGDEGRGLAIALEGLSLGRIGVAAQSVGGARQALQLSKQYAEERETFGKPIFEHQAIAFQLAEMATEVEVARQMYLHAADLHDHALDSATAASMAKLFASEMAERVASRAIQIHGGAGFLEDHLVEKIYRDVRVYQIYEGTSEVQKLLISRQLDSLDM</sequence>
<keyword evidence="4" id="KW-0274">FAD</keyword>
<proteinExistence type="inferred from homology"/>
<protein>
    <recommendedName>
        <fullName evidence="10">Acyl-CoA dehydrogenase</fullName>
    </recommendedName>
</protein>
<dbReference type="InterPro" id="IPR036250">
    <property type="entry name" value="AcylCo_DH-like_C"/>
</dbReference>
<dbReference type="Gene3D" id="1.20.140.10">
    <property type="entry name" value="Butyryl-CoA Dehydrogenase, subunit A, domain 3"/>
    <property type="match status" value="1"/>
</dbReference>
<dbReference type="AlphaFoldDB" id="A0A381PNJ5"/>
<dbReference type="SUPFAM" id="SSF56645">
    <property type="entry name" value="Acyl-CoA dehydrogenase NM domain-like"/>
    <property type="match status" value="1"/>
</dbReference>
<dbReference type="GO" id="GO:0003995">
    <property type="term" value="F:acyl-CoA dehydrogenase activity"/>
    <property type="evidence" value="ECO:0007669"/>
    <property type="project" value="InterPro"/>
</dbReference>
<dbReference type="EMBL" id="UINC01001039">
    <property type="protein sequence ID" value="SUZ68510.1"/>
    <property type="molecule type" value="Genomic_DNA"/>
</dbReference>
<evidence type="ECO:0000256" key="3">
    <source>
        <dbReference type="ARBA" id="ARBA00022630"/>
    </source>
</evidence>
<dbReference type="PANTHER" id="PTHR43884:SF12">
    <property type="entry name" value="ISOVALERYL-COA DEHYDROGENASE, MITOCHONDRIAL-RELATED"/>
    <property type="match status" value="1"/>
</dbReference>
<dbReference type="InterPro" id="IPR037069">
    <property type="entry name" value="AcylCoA_DH/ox_N_sf"/>
</dbReference>
<comment type="cofactor">
    <cofactor evidence="1">
        <name>FAD</name>
        <dbReference type="ChEBI" id="CHEBI:57692"/>
    </cofactor>
</comment>
<evidence type="ECO:0000256" key="1">
    <source>
        <dbReference type="ARBA" id="ARBA00001974"/>
    </source>
</evidence>
<accession>A0A381PNJ5</accession>
<dbReference type="InterPro" id="IPR009075">
    <property type="entry name" value="AcylCo_DH/oxidase_C"/>
</dbReference>
<dbReference type="FunFam" id="2.40.110.10:FF:000002">
    <property type="entry name" value="Acyl-CoA dehydrogenase fadE12"/>
    <property type="match status" value="1"/>
</dbReference>
<dbReference type="FunFam" id="1.10.540.10:FF:000002">
    <property type="entry name" value="Acyl-CoA dehydrogenase FadE19"/>
    <property type="match status" value="1"/>
</dbReference>
<dbReference type="InterPro" id="IPR006091">
    <property type="entry name" value="Acyl-CoA_Oxase/DH_mid-dom"/>
</dbReference>
<gene>
    <name evidence="9" type="ORF">METZ01_LOCUS21364</name>
</gene>
<feature type="domain" description="Acyl-CoA dehydrogenase/oxidase C-terminal" evidence="6">
    <location>
        <begin position="227"/>
        <end position="375"/>
    </location>
</feature>
<dbReference type="InterPro" id="IPR046373">
    <property type="entry name" value="Acyl-CoA_Oxase/DH_mid-dom_sf"/>
</dbReference>
<evidence type="ECO:0000313" key="9">
    <source>
        <dbReference type="EMBL" id="SUZ68510.1"/>
    </source>
</evidence>
<organism evidence="9">
    <name type="scientific">marine metagenome</name>
    <dbReference type="NCBI Taxonomy" id="408172"/>
    <lineage>
        <taxon>unclassified sequences</taxon>
        <taxon>metagenomes</taxon>
        <taxon>ecological metagenomes</taxon>
    </lineage>
</organism>
<dbReference type="Gene3D" id="1.10.540.10">
    <property type="entry name" value="Acyl-CoA dehydrogenase/oxidase, N-terminal domain"/>
    <property type="match status" value="1"/>
</dbReference>
<dbReference type="Gene3D" id="2.40.110.10">
    <property type="entry name" value="Butyryl-CoA Dehydrogenase, subunit A, domain 2"/>
    <property type="match status" value="1"/>
</dbReference>
<comment type="similarity">
    <text evidence="2">Belongs to the acyl-CoA dehydrogenase family.</text>
</comment>
<dbReference type="Pfam" id="PF02770">
    <property type="entry name" value="Acyl-CoA_dh_M"/>
    <property type="match status" value="1"/>
</dbReference>
<evidence type="ECO:0000259" key="7">
    <source>
        <dbReference type="Pfam" id="PF02770"/>
    </source>
</evidence>
<evidence type="ECO:0000259" key="6">
    <source>
        <dbReference type="Pfam" id="PF00441"/>
    </source>
</evidence>
<feature type="domain" description="Acyl-CoA oxidase/dehydrogenase middle" evidence="7">
    <location>
        <begin position="121"/>
        <end position="214"/>
    </location>
</feature>
<dbReference type="GO" id="GO:0050660">
    <property type="term" value="F:flavin adenine dinucleotide binding"/>
    <property type="evidence" value="ECO:0007669"/>
    <property type="project" value="InterPro"/>
</dbReference>
<feature type="domain" description="Acyl-CoA dehydrogenase/oxidase N-terminal" evidence="8">
    <location>
        <begin position="4"/>
        <end position="116"/>
    </location>
</feature>
<dbReference type="InterPro" id="IPR006089">
    <property type="entry name" value="Acyl-CoA_DH_CS"/>
</dbReference>
<dbReference type="SUPFAM" id="SSF47203">
    <property type="entry name" value="Acyl-CoA dehydrogenase C-terminal domain-like"/>
    <property type="match status" value="1"/>
</dbReference>
<dbReference type="InterPro" id="IPR009100">
    <property type="entry name" value="AcylCoA_DH/oxidase_NM_dom_sf"/>
</dbReference>
<dbReference type="InterPro" id="IPR013786">
    <property type="entry name" value="AcylCoA_DH/ox_N"/>
</dbReference>
<evidence type="ECO:0000256" key="5">
    <source>
        <dbReference type="ARBA" id="ARBA00023002"/>
    </source>
</evidence>
<dbReference type="FunFam" id="1.20.140.10:FF:000001">
    <property type="entry name" value="Acyl-CoA dehydrogenase"/>
    <property type="match status" value="1"/>
</dbReference>
<evidence type="ECO:0000256" key="2">
    <source>
        <dbReference type="ARBA" id="ARBA00009347"/>
    </source>
</evidence>
<dbReference type="PROSITE" id="PS00073">
    <property type="entry name" value="ACYL_COA_DH_2"/>
    <property type="match status" value="1"/>
</dbReference>
<dbReference type="Pfam" id="PF00441">
    <property type="entry name" value="Acyl-CoA_dh_1"/>
    <property type="match status" value="1"/>
</dbReference>
<evidence type="ECO:0000256" key="4">
    <source>
        <dbReference type="ARBA" id="ARBA00022827"/>
    </source>
</evidence>
<reference evidence="9" key="1">
    <citation type="submission" date="2018-05" db="EMBL/GenBank/DDBJ databases">
        <authorList>
            <person name="Lanie J.A."/>
            <person name="Ng W.-L."/>
            <person name="Kazmierczak K.M."/>
            <person name="Andrzejewski T.M."/>
            <person name="Davidsen T.M."/>
            <person name="Wayne K.J."/>
            <person name="Tettelin H."/>
            <person name="Glass J.I."/>
            <person name="Rusch D."/>
            <person name="Podicherti R."/>
            <person name="Tsui H.-C.T."/>
            <person name="Winkler M.E."/>
        </authorList>
    </citation>
    <scope>NUCLEOTIDE SEQUENCE</scope>
</reference>